<evidence type="ECO:0000313" key="2">
    <source>
        <dbReference type="EMBL" id="OEV08716.1"/>
    </source>
</evidence>
<reference evidence="2 3" key="1">
    <citation type="journal article" date="2016" name="Front. Microbiol.">
        <title>Comparative Genomics Analysis of Streptomyces Species Reveals Their Adaptation to the Marine Environment and Their Diversity at the Genomic Level.</title>
        <authorList>
            <person name="Tian X."/>
            <person name="Zhang Z."/>
            <person name="Yang T."/>
            <person name="Chen M."/>
            <person name="Li J."/>
            <person name="Chen F."/>
            <person name="Yang J."/>
            <person name="Li W."/>
            <person name="Zhang B."/>
            <person name="Zhang Z."/>
            <person name="Wu J."/>
            <person name="Zhang C."/>
            <person name="Long L."/>
            <person name="Xiao J."/>
        </authorList>
    </citation>
    <scope>NUCLEOTIDE SEQUENCE [LARGE SCALE GENOMIC DNA]</scope>
    <source>
        <strain evidence="2 3">SCSIO 10429</strain>
    </source>
</reference>
<organism evidence="2 3">
    <name type="scientific">Streptomyces nanshensis</name>
    <dbReference type="NCBI Taxonomy" id="518642"/>
    <lineage>
        <taxon>Bacteria</taxon>
        <taxon>Bacillati</taxon>
        <taxon>Actinomycetota</taxon>
        <taxon>Actinomycetes</taxon>
        <taxon>Kitasatosporales</taxon>
        <taxon>Streptomycetaceae</taxon>
        <taxon>Streptomyces</taxon>
    </lineage>
</organism>
<evidence type="ECO:0000313" key="3">
    <source>
        <dbReference type="Proteomes" id="UP000176005"/>
    </source>
</evidence>
<gene>
    <name evidence="2" type="ORF">AN218_25290</name>
</gene>
<dbReference type="AlphaFoldDB" id="A0A1E7KXR9"/>
<feature type="region of interest" description="Disordered" evidence="1">
    <location>
        <begin position="1"/>
        <end position="22"/>
    </location>
</feature>
<protein>
    <submittedName>
        <fullName evidence="2">Uncharacterized protein</fullName>
    </submittedName>
</protein>
<name>A0A1E7KXR9_9ACTN</name>
<dbReference type="Proteomes" id="UP000176005">
    <property type="component" value="Unassembled WGS sequence"/>
</dbReference>
<accession>A0A1E7KXR9</accession>
<sequence>MGTSTRWKGPGGGPWSAAGGRLAQWNPDRPHAEERLEEIAADYLTALHQTIRTDRSAFGLYDAVLAAGDRLALQMSSLREEHPDSAEAFMALLAEQVGGDGGTVTDACIRRAAVAAGRDVLAQHPELEQAWASGDTGGRGFPSDILCDLYRLFFGDVVAEFLRSVVAEHVKLAVPVLAGADPGDQIADWIADQVLTLVPDPCEKAAEVTDSVDEAGAAVEAVENPVSVLPAIARSLVPHAARGVLGLITGEEETAA</sequence>
<keyword evidence="3" id="KW-1185">Reference proteome</keyword>
<dbReference type="RefSeq" id="WP_070019241.1">
    <property type="nucleotide sequence ID" value="NZ_LJGW01000406.1"/>
</dbReference>
<comment type="caution">
    <text evidence="2">The sequence shown here is derived from an EMBL/GenBank/DDBJ whole genome shotgun (WGS) entry which is preliminary data.</text>
</comment>
<proteinExistence type="predicted"/>
<dbReference type="PATRIC" id="fig|518642.10.peg.5547"/>
<evidence type="ECO:0000256" key="1">
    <source>
        <dbReference type="SAM" id="MobiDB-lite"/>
    </source>
</evidence>
<dbReference type="EMBL" id="LJGW01000406">
    <property type="protein sequence ID" value="OEV08716.1"/>
    <property type="molecule type" value="Genomic_DNA"/>
</dbReference>